<feature type="transmembrane region" description="Helical" evidence="3">
    <location>
        <begin position="629"/>
        <end position="655"/>
    </location>
</feature>
<dbReference type="Pfam" id="PF14843">
    <property type="entry name" value="GF_recep_IV"/>
    <property type="match status" value="1"/>
</dbReference>
<name>A0A1S3JPG7_LINAN</name>
<dbReference type="InterPro" id="IPR032778">
    <property type="entry name" value="GF_recep_IV"/>
</dbReference>
<evidence type="ECO:0000313" key="6">
    <source>
        <dbReference type="Proteomes" id="UP000085678"/>
    </source>
</evidence>
<keyword evidence="3" id="KW-1133">Transmembrane helix</keyword>
<organism evidence="6 7">
    <name type="scientific">Lingula anatina</name>
    <name type="common">Brachiopod</name>
    <name type="synonym">Lingula unguis</name>
    <dbReference type="NCBI Taxonomy" id="7574"/>
    <lineage>
        <taxon>Eukaryota</taxon>
        <taxon>Metazoa</taxon>
        <taxon>Spiralia</taxon>
        <taxon>Lophotrochozoa</taxon>
        <taxon>Brachiopoda</taxon>
        <taxon>Linguliformea</taxon>
        <taxon>Lingulata</taxon>
        <taxon>Lingulida</taxon>
        <taxon>Linguloidea</taxon>
        <taxon>Lingulidae</taxon>
        <taxon>Lingula</taxon>
    </lineage>
</organism>
<dbReference type="STRING" id="7574.A0A1S3JPG7"/>
<keyword evidence="1" id="KW-0325">Glycoprotein</keyword>
<keyword evidence="3" id="KW-0472">Membrane</keyword>
<dbReference type="KEGG" id="lak:106174762"/>
<evidence type="ECO:0000259" key="5">
    <source>
        <dbReference type="Pfam" id="PF14843"/>
    </source>
</evidence>
<dbReference type="Proteomes" id="UP000085678">
    <property type="component" value="Unplaced"/>
</dbReference>
<dbReference type="RefSeq" id="XP_013411894.1">
    <property type="nucleotide sequence ID" value="XM_013556440.1"/>
</dbReference>
<reference evidence="7" key="1">
    <citation type="submission" date="2025-08" db="UniProtKB">
        <authorList>
            <consortium name="RefSeq"/>
        </authorList>
    </citation>
    <scope>IDENTIFICATION</scope>
    <source>
        <tissue evidence="7">Gonads</tissue>
    </source>
</reference>
<evidence type="ECO:0000256" key="3">
    <source>
        <dbReference type="SAM" id="Phobius"/>
    </source>
</evidence>
<proteinExistence type="predicted"/>
<dbReference type="InterPro" id="IPR006212">
    <property type="entry name" value="Furin_repeat"/>
</dbReference>
<gene>
    <name evidence="7" type="primary">LOC106174762</name>
</gene>
<dbReference type="Gene3D" id="2.10.220.10">
    <property type="entry name" value="Hormone Receptor, Insulin-like Growth Factor Receptor 1, Chain A, domain 2"/>
    <property type="match status" value="5"/>
</dbReference>
<evidence type="ECO:0000256" key="2">
    <source>
        <dbReference type="SAM" id="MobiDB-lite"/>
    </source>
</evidence>
<sequence>MALAVPLLFLLVGFFTVVESENHTVCNVAFAAWKAVPLAVCSNAPSPPAAFFIDHVTGTPSYGGGVCVRSHWTNASNPSDVYACVCTGYSRTGQDAEYIWDNIPPCTREECFGIGKDNDTCKEPCGEGLVFDDYGNCVETCSARAPYLYNNTQCTIKCPKKSYVDDDDAHKCFPCHPECKLCFGPSEAECKGCMHVEFEGKCLPKCPPDALTNGNMCVYICPHYRLGKICVDQCPINYYVNATKYCLPCHIECEGGCTGPGNDQCKSCKHLRDGLNCVHVCPQERQVVYNKQCLKECPGVWYQDHCLEQCPNATVWVGFNHSCVHQCPKEASFIYNDTCVSSCPVLSFGSHCVNACPEYANLIYNGACIAVCPRDHIYVNDTRCVRSCDKLHYKHHCVDKCPGELPNYQGACVLQCPTNNSLVDPVTKACTHVCSHFIYKDQCLSTCPRPLYKFNHSCVVQCPESTFTSDNDTECVEQCPFFHYRRRCYTECPDGLFRDNVTCTDKCPDIRRFVVNDTCATSCPTGMVMVPNTTRCLSRCPQHLKYRVSGMCLSSCPENRPLTLAYGGVACFSTCPSPYLRIGQSTLCQDVSECPEDFPYKTISSACVQTCPSGEYPNSKTYVCEQRHVFSLVMEVVGIIAVTAWILYGATMVVVKTRAYKSCKSKDNKKGPVNPNEPREERKRTARSRGGYSGLQNEAPFVYTDGDSEQIQSNAAHIQMAD</sequence>
<feature type="domain" description="Growth factor receptor" evidence="5">
    <location>
        <begin position="215"/>
        <end position="286"/>
    </location>
</feature>
<dbReference type="OMA" id="CRINACT"/>
<feature type="region of interest" description="Disordered" evidence="2">
    <location>
        <begin position="664"/>
        <end position="700"/>
    </location>
</feature>
<keyword evidence="4" id="KW-0732">Signal</keyword>
<dbReference type="CDD" id="cd00064">
    <property type="entry name" value="FU"/>
    <property type="match status" value="2"/>
</dbReference>
<feature type="chain" id="PRO_5010349805" evidence="4">
    <location>
        <begin position="21"/>
        <end position="722"/>
    </location>
</feature>
<dbReference type="SUPFAM" id="SSF57184">
    <property type="entry name" value="Growth factor receptor domain"/>
    <property type="match status" value="4"/>
</dbReference>
<dbReference type="SMART" id="SM00261">
    <property type="entry name" value="FU"/>
    <property type="match status" value="3"/>
</dbReference>
<evidence type="ECO:0000256" key="4">
    <source>
        <dbReference type="SAM" id="SignalP"/>
    </source>
</evidence>
<keyword evidence="3" id="KW-0812">Transmembrane</keyword>
<dbReference type="OrthoDB" id="6127810at2759"/>
<accession>A0A1S3JPG7</accession>
<protein>
    <submittedName>
        <fullName evidence="7">Proprotein convertase subtilisin/kexin type 5</fullName>
    </submittedName>
</protein>
<evidence type="ECO:0000313" key="7">
    <source>
        <dbReference type="RefSeq" id="XP_013411894.1"/>
    </source>
</evidence>
<dbReference type="GeneID" id="106174762"/>
<feature type="signal peptide" evidence="4">
    <location>
        <begin position="1"/>
        <end position="20"/>
    </location>
</feature>
<keyword evidence="6" id="KW-1185">Reference proteome</keyword>
<dbReference type="InParanoid" id="A0A1S3JPG7"/>
<dbReference type="InterPro" id="IPR009030">
    <property type="entry name" value="Growth_fac_rcpt_cys_sf"/>
</dbReference>
<evidence type="ECO:0000256" key="1">
    <source>
        <dbReference type="ARBA" id="ARBA00023180"/>
    </source>
</evidence>
<dbReference type="AlphaFoldDB" id="A0A1S3JPG7"/>